<accession>A0AAN9TXJ5</accession>
<dbReference type="GO" id="GO:0003682">
    <property type="term" value="F:chromatin binding"/>
    <property type="evidence" value="ECO:0007669"/>
    <property type="project" value="TreeGrafter"/>
</dbReference>
<evidence type="ECO:0000313" key="16">
    <source>
        <dbReference type="Proteomes" id="UP001367676"/>
    </source>
</evidence>
<dbReference type="GO" id="GO:0042393">
    <property type="term" value="F:histone binding"/>
    <property type="evidence" value="ECO:0007669"/>
    <property type="project" value="TreeGrafter"/>
</dbReference>
<evidence type="ECO:0000256" key="8">
    <source>
        <dbReference type="ARBA" id="ARBA00023125"/>
    </source>
</evidence>
<dbReference type="Gene3D" id="1.10.150.50">
    <property type="entry name" value="Transcription Factor, Ets-1"/>
    <property type="match status" value="1"/>
</dbReference>
<keyword evidence="7" id="KW-0805">Transcription regulation</keyword>
<dbReference type="GO" id="GO:0008270">
    <property type="term" value="F:zinc ion binding"/>
    <property type="evidence" value="ECO:0007669"/>
    <property type="project" value="UniProtKB-KW"/>
</dbReference>
<keyword evidence="9" id="KW-0804">Transcription</keyword>
<dbReference type="GO" id="GO:0045892">
    <property type="term" value="P:negative regulation of DNA-templated transcription"/>
    <property type="evidence" value="ECO:0007669"/>
    <property type="project" value="TreeGrafter"/>
</dbReference>
<reference evidence="15 16" key="1">
    <citation type="submission" date="2024-03" db="EMBL/GenBank/DDBJ databases">
        <title>Adaptation during the transition from Ophiocordyceps entomopathogen to insect associate is accompanied by gene loss and intensified selection.</title>
        <authorList>
            <person name="Ward C.M."/>
            <person name="Onetto C.A."/>
            <person name="Borneman A.R."/>
        </authorList>
    </citation>
    <scope>NUCLEOTIDE SEQUENCE [LARGE SCALE GENOMIC DNA]</scope>
    <source>
        <strain evidence="15">AWRI1</strain>
        <tissue evidence="15">Single Adult Female</tissue>
    </source>
</reference>
<dbReference type="AlphaFoldDB" id="A0AAN9TXJ5"/>
<dbReference type="InterPro" id="IPR012313">
    <property type="entry name" value="Znf_FCS"/>
</dbReference>
<dbReference type="CDD" id="cd20100">
    <property type="entry name" value="MBT_dSfmbt-like_rpt4"/>
    <property type="match status" value="1"/>
</dbReference>
<evidence type="ECO:0000256" key="2">
    <source>
        <dbReference type="ARBA" id="ARBA00022723"/>
    </source>
</evidence>
<dbReference type="InterPro" id="IPR013761">
    <property type="entry name" value="SAM/pointed_sf"/>
</dbReference>
<proteinExistence type="predicted"/>
<dbReference type="GO" id="GO:0003677">
    <property type="term" value="F:DNA binding"/>
    <property type="evidence" value="ECO:0007669"/>
    <property type="project" value="UniProtKB-KW"/>
</dbReference>
<comment type="caution">
    <text evidence="15">The sequence shown here is derived from an EMBL/GenBank/DDBJ whole genome shotgun (WGS) entry which is preliminary data.</text>
</comment>
<name>A0AAN9TXJ5_9HEMI</name>
<dbReference type="PROSITE" id="PS51079">
    <property type="entry name" value="MBT"/>
    <property type="match status" value="4"/>
</dbReference>
<evidence type="ECO:0000256" key="5">
    <source>
        <dbReference type="ARBA" id="ARBA00022833"/>
    </source>
</evidence>
<sequence length="942" mass="105841">MEINTREDFGMVWMGGDMLLQSEPTDLMMEHSVDSPFYVDSNTHTITEDEIRCRNQMGMEGFMMLEDLDDSSRWYVNGMPEEMMLDGDQQNSAKVVTTATQTGLQNAPPGSRKIKPVKHPGLKLQTPIAYQRDTDLNVIPIQKDGRAVCKKCGAIGVKHAFYTRERRYCSMACARGSVEHDMNNPDEESPTSNTQWSEEILTPQENHEENPQPPAVFLNVNCNPTQYLIQQPPLMESQLPPVFILQSEEPTFHTEKKSLAYSYDWTLQLNNPYFSSADVSFFPHAPMADMWHCIDVGVKVEVENTDMDDFCEEFPNSFWIASILRVEGYKALLRYEGFIDDGSKDFWVNICSQSIHPVGWCAARGKPLIPPNSIKSKYNNWKEFLKKRLTGTRTLPSNFSTKVQDSVKSRFRRDMTVEVVDKSRISQVKVATIEKIIGKRLQLRYYDSKPGSPELFWCHEDSPLIHPVGWAKGTGQKLDAPLQYHDRIMKGLREKDDATADLFLTPERFPRIPNCYFQEGMKLEAIDPLNLSDICVATVMQVLNDGYLMICVDFWNDQHPTTEDWFCYHTTSPCIFPAGFCAANNIPLTPPKDYDKATFDWNRYLEETGCIAAPAILFNREIHDHGFKVGMKLEAADLMNPKLVCVATISKVVGNLLRIQFDGWDKDYDQWLSHDSCDLYPVGWCELVQHKLEPPYGHTKPVAADHRTGARKRRGKNHVPYKTVPSAETNESFSEGGSTVFQTPLASLSNTVIPNCTDIEATKPPIGMTAWSSNLVVNYTNESASVNSTSISAAKHVVKMDLDDMEEGSCSSAGNNIDSPCSAVQESLTEQNDKCMVAKPKVIPRLSDMKGRGSGVSISPGTWDVNDVAEFLKINDCSACCDAFIKQGIDGSKLLELTKEQVHALVGMKVGPSLKIQNLISQLMSKVNPASSRHSKTLKSIL</sequence>
<feature type="repeat" description="MBT" evidence="12">
    <location>
        <begin position="482"/>
        <end position="591"/>
    </location>
</feature>
<dbReference type="InterPro" id="IPR001660">
    <property type="entry name" value="SAM"/>
</dbReference>
<gene>
    <name evidence="15" type="ORF">V9T40_002814</name>
</gene>
<dbReference type="EMBL" id="JBBCAQ010000022">
    <property type="protein sequence ID" value="KAK7591201.1"/>
    <property type="molecule type" value="Genomic_DNA"/>
</dbReference>
<evidence type="ECO:0000256" key="13">
    <source>
        <dbReference type="SAM" id="MobiDB-lite"/>
    </source>
</evidence>
<organism evidence="15 16">
    <name type="scientific">Parthenolecanium corni</name>
    <dbReference type="NCBI Taxonomy" id="536013"/>
    <lineage>
        <taxon>Eukaryota</taxon>
        <taxon>Metazoa</taxon>
        <taxon>Ecdysozoa</taxon>
        <taxon>Arthropoda</taxon>
        <taxon>Hexapoda</taxon>
        <taxon>Insecta</taxon>
        <taxon>Pterygota</taxon>
        <taxon>Neoptera</taxon>
        <taxon>Paraneoptera</taxon>
        <taxon>Hemiptera</taxon>
        <taxon>Sternorrhyncha</taxon>
        <taxon>Coccoidea</taxon>
        <taxon>Coccidae</taxon>
        <taxon>Parthenolecanium</taxon>
    </lineage>
</organism>
<evidence type="ECO:0000256" key="3">
    <source>
        <dbReference type="ARBA" id="ARBA00022737"/>
    </source>
</evidence>
<keyword evidence="3" id="KW-0677">Repeat</keyword>
<evidence type="ECO:0000256" key="4">
    <source>
        <dbReference type="ARBA" id="ARBA00022771"/>
    </source>
</evidence>
<dbReference type="SUPFAM" id="SSF47769">
    <property type="entry name" value="SAM/Pointed domain"/>
    <property type="match status" value="1"/>
</dbReference>
<dbReference type="InterPro" id="IPR004092">
    <property type="entry name" value="Mbt"/>
</dbReference>
<keyword evidence="10" id="KW-0539">Nucleus</keyword>
<dbReference type="PROSITE" id="PS51024">
    <property type="entry name" value="ZF_FCS"/>
    <property type="match status" value="1"/>
</dbReference>
<dbReference type="Pfam" id="PF02820">
    <property type="entry name" value="MBT"/>
    <property type="match status" value="4"/>
</dbReference>
<dbReference type="GO" id="GO:0005634">
    <property type="term" value="C:nucleus"/>
    <property type="evidence" value="ECO:0007669"/>
    <property type="project" value="UniProtKB-SubCell"/>
</dbReference>
<dbReference type="SMART" id="SM00454">
    <property type="entry name" value="SAM"/>
    <property type="match status" value="1"/>
</dbReference>
<keyword evidence="2" id="KW-0479">Metal-binding</keyword>
<evidence type="ECO:0000256" key="6">
    <source>
        <dbReference type="ARBA" id="ARBA00022853"/>
    </source>
</evidence>
<dbReference type="SMART" id="SM00561">
    <property type="entry name" value="MBT"/>
    <property type="match status" value="4"/>
</dbReference>
<feature type="repeat" description="MBT" evidence="12">
    <location>
        <begin position="263"/>
        <end position="371"/>
    </location>
</feature>
<evidence type="ECO:0000256" key="10">
    <source>
        <dbReference type="ARBA" id="ARBA00023242"/>
    </source>
</evidence>
<feature type="repeat" description="MBT" evidence="12">
    <location>
        <begin position="379"/>
        <end position="481"/>
    </location>
</feature>
<keyword evidence="8" id="KW-0238">DNA-binding</keyword>
<feature type="repeat" description="MBT" evidence="12">
    <location>
        <begin position="599"/>
        <end position="695"/>
    </location>
</feature>
<dbReference type="InterPro" id="IPR038603">
    <property type="entry name" value="Znf_FCS_sf"/>
</dbReference>
<dbReference type="SUPFAM" id="SSF63748">
    <property type="entry name" value="Tudor/PWWP/MBT"/>
    <property type="match status" value="4"/>
</dbReference>
<dbReference type="Proteomes" id="UP001367676">
    <property type="component" value="Unassembled WGS sequence"/>
</dbReference>
<feature type="compositionally biased region" description="Polar residues" evidence="13">
    <location>
        <begin position="726"/>
        <end position="736"/>
    </location>
</feature>
<keyword evidence="6" id="KW-0156">Chromatin regulator</keyword>
<dbReference type="PANTHER" id="PTHR12247">
    <property type="entry name" value="POLYCOMB GROUP PROTEIN"/>
    <property type="match status" value="1"/>
</dbReference>
<comment type="subcellular location">
    <subcellularLocation>
        <location evidence="1">Nucleus</location>
    </subcellularLocation>
</comment>
<keyword evidence="4 11" id="KW-0863">Zinc-finger</keyword>
<protein>
    <recommendedName>
        <fullName evidence="14">FCS-type domain-containing protein</fullName>
    </recommendedName>
</protein>
<feature type="region of interest" description="Disordered" evidence="13">
    <location>
        <begin position="698"/>
        <end position="736"/>
    </location>
</feature>
<dbReference type="InterPro" id="IPR050548">
    <property type="entry name" value="PcG_chromatin_remod_factors"/>
</dbReference>
<dbReference type="GO" id="GO:0006325">
    <property type="term" value="P:chromatin organization"/>
    <property type="evidence" value="ECO:0007669"/>
    <property type="project" value="UniProtKB-KW"/>
</dbReference>
<evidence type="ECO:0000256" key="1">
    <source>
        <dbReference type="ARBA" id="ARBA00004123"/>
    </source>
</evidence>
<evidence type="ECO:0000256" key="7">
    <source>
        <dbReference type="ARBA" id="ARBA00023015"/>
    </source>
</evidence>
<evidence type="ECO:0000256" key="11">
    <source>
        <dbReference type="PROSITE-ProRule" id="PRU00367"/>
    </source>
</evidence>
<evidence type="ECO:0000256" key="12">
    <source>
        <dbReference type="PROSITE-ProRule" id="PRU00459"/>
    </source>
</evidence>
<keyword evidence="5" id="KW-0862">Zinc</keyword>
<dbReference type="Pfam" id="PF00536">
    <property type="entry name" value="SAM_1"/>
    <property type="match status" value="1"/>
</dbReference>
<feature type="compositionally biased region" description="Basic residues" evidence="13">
    <location>
        <begin position="709"/>
        <end position="719"/>
    </location>
</feature>
<evidence type="ECO:0000259" key="14">
    <source>
        <dbReference type="PROSITE" id="PS51024"/>
    </source>
</evidence>
<evidence type="ECO:0000256" key="9">
    <source>
        <dbReference type="ARBA" id="ARBA00023163"/>
    </source>
</evidence>
<feature type="domain" description="FCS-type" evidence="14">
    <location>
        <begin position="140"/>
        <end position="175"/>
    </location>
</feature>
<dbReference type="Gene3D" id="2.30.30.140">
    <property type="match status" value="4"/>
</dbReference>
<keyword evidence="16" id="KW-1185">Reference proteome</keyword>
<evidence type="ECO:0000313" key="15">
    <source>
        <dbReference type="EMBL" id="KAK7591201.1"/>
    </source>
</evidence>
<dbReference type="Gene3D" id="3.30.60.160">
    <property type="match status" value="1"/>
</dbReference>